<evidence type="ECO:0000256" key="2">
    <source>
        <dbReference type="ARBA" id="ARBA00022723"/>
    </source>
</evidence>
<comment type="similarity">
    <text evidence="1">Belongs to the prokaryotic molybdopterin-containing oxidoreductase family.</text>
</comment>
<dbReference type="PROSITE" id="PS51318">
    <property type="entry name" value="TAT"/>
    <property type="match status" value="1"/>
</dbReference>
<dbReference type="Gene3D" id="2.20.25.90">
    <property type="entry name" value="ADC-like domains"/>
    <property type="match status" value="1"/>
</dbReference>
<keyword evidence="4" id="KW-0560">Oxidoreductase</keyword>
<dbReference type="InterPro" id="IPR006311">
    <property type="entry name" value="TAT_signal"/>
</dbReference>
<dbReference type="InterPro" id="IPR006657">
    <property type="entry name" value="MoPterin_dinucl-bd_dom"/>
</dbReference>
<dbReference type="InterPro" id="IPR019546">
    <property type="entry name" value="TAT_signal_bac_arc"/>
</dbReference>
<evidence type="ECO:0000256" key="1">
    <source>
        <dbReference type="ARBA" id="ARBA00010312"/>
    </source>
</evidence>
<dbReference type="GO" id="GO:0030288">
    <property type="term" value="C:outer membrane-bounded periplasmic space"/>
    <property type="evidence" value="ECO:0007669"/>
    <property type="project" value="TreeGrafter"/>
</dbReference>
<feature type="domain" description="Molybdopterin oxidoreductase" evidence="5">
    <location>
        <begin position="130"/>
        <end position="759"/>
    </location>
</feature>
<dbReference type="SUPFAM" id="SSF50692">
    <property type="entry name" value="ADC-like"/>
    <property type="match status" value="1"/>
</dbReference>
<evidence type="ECO:0000256" key="4">
    <source>
        <dbReference type="ARBA" id="ARBA00023002"/>
    </source>
</evidence>
<name>A0A9D2GTF0_9BACT</name>
<keyword evidence="3" id="KW-0732">Signal</keyword>
<dbReference type="InterPro" id="IPR050612">
    <property type="entry name" value="Prok_Mopterin_Oxidored"/>
</dbReference>
<dbReference type="InterPro" id="IPR009010">
    <property type="entry name" value="Asp_de-COase-like_dom_sf"/>
</dbReference>
<dbReference type="GO" id="GO:0030151">
    <property type="term" value="F:molybdenum ion binding"/>
    <property type="evidence" value="ECO:0007669"/>
    <property type="project" value="TreeGrafter"/>
</dbReference>
<organism evidence="7 8">
    <name type="scientific">Candidatus Mucispirillum faecigallinarum</name>
    <dbReference type="NCBI Taxonomy" id="2838699"/>
    <lineage>
        <taxon>Bacteria</taxon>
        <taxon>Pseudomonadati</taxon>
        <taxon>Deferribacterota</taxon>
        <taxon>Deferribacteres</taxon>
        <taxon>Deferribacterales</taxon>
        <taxon>Mucispirillaceae</taxon>
        <taxon>Mucispirillum</taxon>
    </lineage>
</organism>
<dbReference type="GO" id="GO:0043546">
    <property type="term" value="F:molybdopterin cofactor binding"/>
    <property type="evidence" value="ECO:0007669"/>
    <property type="project" value="InterPro"/>
</dbReference>
<dbReference type="GO" id="GO:0009061">
    <property type="term" value="P:anaerobic respiration"/>
    <property type="evidence" value="ECO:0007669"/>
    <property type="project" value="TreeGrafter"/>
</dbReference>
<dbReference type="Pfam" id="PF00384">
    <property type="entry name" value="Molybdopterin"/>
    <property type="match status" value="1"/>
</dbReference>
<dbReference type="GO" id="GO:0016491">
    <property type="term" value="F:oxidoreductase activity"/>
    <property type="evidence" value="ECO:0007669"/>
    <property type="project" value="UniProtKB-KW"/>
</dbReference>
<dbReference type="PROSITE" id="PS51257">
    <property type="entry name" value="PROKAR_LIPOPROTEIN"/>
    <property type="match status" value="1"/>
</dbReference>
<sequence>MDKKSKSVPVSRRSFLKSTAALGAMAAVYGCSKDGSSEIIYGGGSNDTANVEITENAEFKYVYGSSSHNCGGRCTTRAEVVNGKIRRFLSDESSFSYEGSYMDGESRNYPQTKACSRCRSYKYRLYHPGRLKYPLKQTVKRGDLSGFVRITWEQALKEITDKHKAVLEKYGPDGIYSIYACGHDTSAYESATSGPISRPAGIDGTEYGNALRLMGNSHSIFFSSYSVHQWQYLGYGYTGAWPVASLEMPANNVAKYTNYVVMWGNNSLSTRNTRAYSSVRAIEDMKKRDESNKVVYIGPEFSDTGVTCADEWYVQKPYTDAALIAGMIYHMLDNTFYLSGDNAGQLKENPWLDVDYIDTMVYGFFDSPAYKLTEADGTISAQSGNAGAGERNINEVAAGKSYCSWVLGNNNAALSYGSTQTNYTANQYAVINSEFKRWAPCAYNVKGEKVTESSASSSVYKTKQDYLTPKTPLWASKITGISEERIKKLAEMFAQKDKQILSLWSGGQQKQADGVINLFALQLLHIITKNVYKKGAGLNWYIGPNMTKAPGLTMSIEGEDYSGSIVPQKPVASCTAWHNSIKFAYGDILKEKGYTGQYIPDWGADNIGTGKVYDDDGGAKSMLAWERGEDGKVLVDDATGYFKWKKDTSGNPLYAGIRLMYNNGGNIFINQHENSNDSREMLEYLPLNNGDADTFCLVSFDNFLSPTPMYSDYVLPAATNWEQPDIISPTNSTPIYMPVVTPPPGEAKSTWDYAEALLEAYKPGLSVKLTGGHAMEYHVKKAFQKAAADTSSPYYGKTWEEYLENPYLPAKENNFYEGPVSMVATFSFDTYNSADKLQAFVKKVSNYYASVEEAGQPPISQKSYGNEYIDANLAAAPKSPLRFAAYSDIFVWNYEHRFEKWHGYLPAEQRGQANEDKFEKDAVVLPIPMYFAYEDYFMEAYNNELPPENNRFLLTTTHNRYRSHSSMAENPLLRELSHRVPGVRNNVNNPAYPYSRNEDTIKPANDYNEYALSPANAFEVNGGGTYPAFNNTIEQDGAVKAENKDIASYTEILINPTDAINHQINNGDLVDVWNKIGAVRCVAKISKRCAQGFLGLHQGCWYDVREIPGNATGHKYIDVGGNCNTLMASKSSRVDHGNGQQSAMVQIAKVTNY</sequence>
<dbReference type="PANTHER" id="PTHR43742:SF3">
    <property type="entry name" value="DIMETHYL SULFOXIDE REDUCTASE DMSA"/>
    <property type="match status" value="1"/>
</dbReference>
<dbReference type="Gene3D" id="3.40.228.10">
    <property type="entry name" value="Dimethylsulfoxide Reductase, domain 2"/>
    <property type="match status" value="1"/>
</dbReference>
<dbReference type="Gene3D" id="3.40.50.740">
    <property type="match status" value="2"/>
</dbReference>
<evidence type="ECO:0000259" key="6">
    <source>
        <dbReference type="Pfam" id="PF01568"/>
    </source>
</evidence>
<gene>
    <name evidence="7" type="ORF">H9804_00530</name>
</gene>
<reference evidence="7" key="1">
    <citation type="journal article" date="2021" name="PeerJ">
        <title>Extensive microbial diversity within the chicken gut microbiome revealed by metagenomics and culture.</title>
        <authorList>
            <person name="Gilroy R."/>
            <person name="Ravi A."/>
            <person name="Getino M."/>
            <person name="Pursley I."/>
            <person name="Horton D.L."/>
            <person name="Alikhan N.F."/>
            <person name="Baker D."/>
            <person name="Gharbi K."/>
            <person name="Hall N."/>
            <person name="Watson M."/>
            <person name="Adriaenssens E.M."/>
            <person name="Foster-Nyarko E."/>
            <person name="Jarju S."/>
            <person name="Secka A."/>
            <person name="Antonio M."/>
            <person name="Oren A."/>
            <person name="Chaudhuri R.R."/>
            <person name="La Ragione R."/>
            <person name="Hildebrand F."/>
            <person name="Pallen M.J."/>
        </authorList>
    </citation>
    <scope>NUCLEOTIDE SEQUENCE</scope>
    <source>
        <strain evidence="7">ChiW4-1371</strain>
    </source>
</reference>
<reference evidence="7" key="2">
    <citation type="submission" date="2021-04" db="EMBL/GenBank/DDBJ databases">
        <authorList>
            <person name="Gilroy R."/>
        </authorList>
    </citation>
    <scope>NUCLEOTIDE SEQUENCE</scope>
    <source>
        <strain evidence="7">ChiW4-1371</strain>
    </source>
</reference>
<proteinExistence type="inferred from homology"/>
<dbReference type="EMBL" id="DXAQ01000008">
    <property type="protein sequence ID" value="HIZ88405.1"/>
    <property type="molecule type" value="Genomic_DNA"/>
</dbReference>
<dbReference type="PANTHER" id="PTHR43742">
    <property type="entry name" value="TRIMETHYLAMINE-N-OXIDE REDUCTASE"/>
    <property type="match status" value="1"/>
</dbReference>
<accession>A0A9D2GTF0</accession>
<protein>
    <submittedName>
        <fullName evidence="7">Molybdopterin-dependent oxidoreductase</fullName>
    </submittedName>
</protein>
<evidence type="ECO:0000313" key="8">
    <source>
        <dbReference type="Proteomes" id="UP000824176"/>
    </source>
</evidence>
<evidence type="ECO:0000313" key="7">
    <source>
        <dbReference type="EMBL" id="HIZ88405.1"/>
    </source>
</evidence>
<dbReference type="Gene3D" id="2.40.40.20">
    <property type="match status" value="1"/>
</dbReference>
<dbReference type="Pfam" id="PF10518">
    <property type="entry name" value="TAT_signal"/>
    <property type="match status" value="1"/>
</dbReference>
<dbReference type="GO" id="GO:0009055">
    <property type="term" value="F:electron transfer activity"/>
    <property type="evidence" value="ECO:0007669"/>
    <property type="project" value="TreeGrafter"/>
</dbReference>
<evidence type="ECO:0000259" key="5">
    <source>
        <dbReference type="Pfam" id="PF00384"/>
    </source>
</evidence>
<dbReference type="AlphaFoldDB" id="A0A9D2GTF0"/>
<dbReference type="SUPFAM" id="SSF53706">
    <property type="entry name" value="Formate dehydrogenase/DMSO reductase, domains 1-3"/>
    <property type="match status" value="1"/>
</dbReference>
<evidence type="ECO:0000256" key="3">
    <source>
        <dbReference type="ARBA" id="ARBA00022729"/>
    </source>
</evidence>
<keyword evidence="2" id="KW-0479">Metal-binding</keyword>
<comment type="caution">
    <text evidence="7">The sequence shown here is derived from an EMBL/GenBank/DDBJ whole genome shotgun (WGS) entry which is preliminary data.</text>
</comment>
<dbReference type="Proteomes" id="UP000824176">
    <property type="component" value="Unassembled WGS sequence"/>
</dbReference>
<dbReference type="Pfam" id="PF01568">
    <property type="entry name" value="Molydop_binding"/>
    <property type="match status" value="1"/>
</dbReference>
<feature type="domain" description="Molybdopterin dinucleotide-binding" evidence="6">
    <location>
        <begin position="1026"/>
        <end position="1137"/>
    </location>
</feature>
<dbReference type="InterPro" id="IPR006656">
    <property type="entry name" value="Mopterin_OxRdtase"/>
</dbReference>